<evidence type="ECO:0000313" key="1">
    <source>
        <dbReference type="EMBL" id="ASQ30688.1"/>
    </source>
</evidence>
<reference evidence="1 2" key="1">
    <citation type="submission" date="2017-07" db="EMBL/GenBank/DDBJ databases">
        <title>Analysis of two Campylobacter avium genomes and identification of a novel hippuricase gene.</title>
        <authorList>
            <person name="Miller W.G."/>
            <person name="Chapman M.H."/>
            <person name="Yee E."/>
            <person name="Revez J."/>
            <person name="Bono J.L."/>
            <person name="Rossi M."/>
        </authorList>
    </citation>
    <scope>NUCLEOTIDE SEQUENCE [LARGE SCALE GENOMIC DNA]</scope>
    <source>
        <strain evidence="1 2">LMG 24591</strain>
    </source>
</reference>
<evidence type="ECO:0000313" key="2">
    <source>
        <dbReference type="Proteomes" id="UP000201169"/>
    </source>
</evidence>
<dbReference type="Proteomes" id="UP000201169">
    <property type="component" value="Chromosome"/>
</dbReference>
<organism evidence="1 2">
    <name type="scientific">Campylobacter avium LMG 24591</name>
    <dbReference type="NCBI Taxonomy" id="522484"/>
    <lineage>
        <taxon>Bacteria</taxon>
        <taxon>Pseudomonadati</taxon>
        <taxon>Campylobacterota</taxon>
        <taxon>Epsilonproteobacteria</taxon>
        <taxon>Campylobacterales</taxon>
        <taxon>Campylobacteraceae</taxon>
        <taxon>Campylobacter</taxon>
    </lineage>
</organism>
<dbReference type="OrthoDB" id="5329167at2"/>
<protein>
    <submittedName>
        <fullName evidence="1">Uncharacterized protein</fullName>
    </submittedName>
</protein>
<proteinExistence type="predicted"/>
<sequence length="138" mass="16436">MKITNNTYFNLHKINSANKLSISDYEDFRNKINSDMEAKNYTEEQRLAVNTFLSASMIVANARENHSKNISYWDTRKRQEYFENAPKYLKAQMLEEQISIIKEPFTIQEGYHIGKLSFRDRKQQTIDYLKDLLQEIKV</sequence>
<gene>
    <name evidence="1" type="ORF">CAV_1034</name>
</gene>
<dbReference type="RefSeq" id="WP_094325439.1">
    <property type="nucleotide sequence ID" value="NZ_CP022347.1"/>
</dbReference>
<dbReference type="KEGG" id="cavi:CAV_1034"/>
<dbReference type="AlphaFoldDB" id="A0A222MY74"/>
<dbReference type="EMBL" id="CP022347">
    <property type="protein sequence ID" value="ASQ30688.1"/>
    <property type="molecule type" value="Genomic_DNA"/>
</dbReference>
<keyword evidence="2" id="KW-1185">Reference proteome</keyword>
<accession>A0A222MY74</accession>
<name>A0A222MY74_9BACT</name>